<reference evidence="2 3" key="1">
    <citation type="submission" date="2016-07" db="EMBL/GenBank/DDBJ databases">
        <title>Pervasive Adenine N6-methylation of Active Genes in Fungi.</title>
        <authorList>
            <consortium name="DOE Joint Genome Institute"/>
            <person name="Mondo S.J."/>
            <person name="Dannebaum R.O."/>
            <person name="Kuo R.C."/>
            <person name="Labutti K."/>
            <person name="Haridas S."/>
            <person name="Kuo A."/>
            <person name="Salamov A."/>
            <person name="Ahrendt S.R."/>
            <person name="Lipzen A."/>
            <person name="Sullivan W."/>
            <person name="Andreopoulos W.B."/>
            <person name="Clum A."/>
            <person name="Lindquist E."/>
            <person name="Daum C."/>
            <person name="Ramamoorthy G.K."/>
            <person name="Gryganskyi A."/>
            <person name="Culley D."/>
            <person name="Magnuson J.K."/>
            <person name="James T.Y."/>
            <person name="O'Malley M.A."/>
            <person name="Stajich J.E."/>
            <person name="Spatafora J.W."/>
            <person name="Visel A."/>
            <person name="Grigoriev I.V."/>
        </authorList>
    </citation>
    <scope>NUCLEOTIDE SEQUENCE [LARGE SCALE GENOMIC DNA]</scope>
    <source>
        <strain evidence="2 3">JEL800</strain>
    </source>
</reference>
<feature type="non-terminal residue" evidence="2">
    <location>
        <position position="227"/>
    </location>
</feature>
<accession>A0A1Y2BUI7</accession>
<dbReference type="Proteomes" id="UP000193642">
    <property type="component" value="Unassembled WGS sequence"/>
</dbReference>
<gene>
    <name evidence="2" type="ORF">BCR33DRAFT_720790</name>
</gene>
<proteinExistence type="predicted"/>
<keyword evidence="3" id="KW-1185">Reference proteome</keyword>
<comment type="caution">
    <text evidence="2">The sequence shown here is derived from an EMBL/GenBank/DDBJ whole genome shotgun (WGS) entry which is preliminary data.</text>
</comment>
<feature type="region of interest" description="Disordered" evidence="1">
    <location>
        <begin position="98"/>
        <end position="177"/>
    </location>
</feature>
<dbReference type="AlphaFoldDB" id="A0A1Y2BUI7"/>
<feature type="compositionally biased region" description="Pro residues" evidence="1">
    <location>
        <begin position="163"/>
        <end position="175"/>
    </location>
</feature>
<evidence type="ECO:0000313" key="3">
    <source>
        <dbReference type="Proteomes" id="UP000193642"/>
    </source>
</evidence>
<dbReference type="EMBL" id="MCGO01000044">
    <property type="protein sequence ID" value="ORY38421.1"/>
    <property type="molecule type" value="Genomic_DNA"/>
</dbReference>
<evidence type="ECO:0000256" key="1">
    <source>
        <dbReference type="SAM" id="MobiDB-lite"/>
    </source>
</evidence>
<protein>
    <submittedName>
        <fullName evidence="2">Uncharacterized protein</fullName>
    </submittedName>
</protein>
<feature type="compositionally biased region" description="Basic residues" evidence="1">
    <location>
        <begin position="115"/>
        <end position="126"/>
    </location>
</feature>
<feature type="compositionally biased region" description="Low complexity" evidence="1">
    <location>
        <begin position="98"/>
        <end position="114"/>
    </location>
</feature>
<sequence>MSNPFGVSIEQHYILRSEHGLVDIRGCRSSWISDWMLSWHQLQYRVIPMSCNKASTSPPSLDQPTSIYRVQIPMQLPLYTHIHRNLAIHNINAPNKLTPIPIRSSPSTTPTHPAPHIRNHKRRIRTPRNTNMDAKTTKPPNNSSTFILPPSLPTSPQIHLQLQPPPPPPHLPPAPKTSLLIYFNQNTPTPASSPTTSESLCTDVHGFNRHAELALGIMLPSTRRTRD</sequence>
<organism evidence="2 3">
    <name type="scientific">Rhizoclosmatium globosum</name>
    <dbReference type="NCBI Taxonomy" id="329046"/>
    <lineage>
        <taxon>Eukaryota</taxon>
        <taxon>Fungi</taxon>
        <taxon>Fungi incertae sedis</taxon>
        <taxon>Chytridiomycota</taxon>
        <taxon>Chytridiomycota incertae sedis</taxon>
        <taxon>Chytridiomycetes</taxon>
        <taxon>Chytridiales</taxon>
        <taxon>Chytriomycetaceae</taxon>
        <taxon>Rhizoclosmatium</taxon>
    </lineage>
</organism>
<feature type="compositionally biased region" description="Polar residues" evidence="1">
    <location>
        <begin position="127"/>
        <end position="146"/>
    </location>
</feature>
<name>A0A1Y2BUI7_9FUNG</name>
<evidence type="ECO:0000313" key="2">
    <source>
        <dbReference type="EMBL" id="ORY38421.1"/>
    </source>
</evidence>